<evidence type="ECO:0000313" key="1">
    <source>
        <dbReference type="EMBL" id="EZA57819.1"/>
    </source>
</evidence>
<evidence type="ECO:0000313" key="2">
    <source>
        <dbReference type="Proteomes" id="UP000053097"/>
    </source>
</evidence>
<dbReference type="EMBL" id="KK107139">
    <property type="protein sequence ID" value="EZA57819.1"/>
    <property type="molecule type" value="Genomic_DNA"/>
</dbReference>
<accession>A0A026WRT7</accession>
<keyword evidence="2" id="KW-1185">Reference proteome</keyword>
<feature type="non-terminal residue" evidence="1">
    <location>
        <position position="1"/>
    </location>
</feature>
<protein>
    <submittedName>
        <fullName evidence="1">Uncharacterized protein</fullName>
    </submittedName>
</protein>
<dbReference type="AlphaFoldDB" id="A0A026WRT7"/>
<gene>
    <name evidence="1" type="ORF">X777_00921</name>
</gene>
<sequence>LLLREQLLLPVHLQELRLSLRFRSLRCKECLGVLRVVAPLLILSVHLQEFYLHRAWRVLTRRGGITPDHGVLALHLWCGSATATGRRVILPRALQPLQTFLLRRKVRKYTNYFRIQILQNIETIKILKVITRFKSSQKEIWQTF</sequence>
<name>A0A026WRT7_OOCBI</name>
<reference evidence="1 2" key="1">
    <citation type="journal article" date="2014" name="Curr. Biol.">
        <title>The genome of the clonal raider ant Cerapachys biroi.</title>
        <authorList>
            <person name="Oxley P.R."/>
            <person name="Ji L."/>
            <person name="Fetter-Pruneda I."/>
            <person name="McKenzie S.K."/>
            <person name="Li C."/>
            <person name="Hu H."/>
            <person name="Zhang G."/>
            <person name="Kronauer D.J."/>
        </authorList>
    </citation>
    <scope>NUCLEOTIDE SEQUENCE [LARGE SCALE GENOMIC DNA]</scope>
</reference>
<proteinExistence type="predicted"/>
<dbReference type="Proteomes" id="UP000053097">
    <property type="component" value="Unassembled WGS sequence"/>
</dbReference>
<organism evidence="1 2">
    <name type="scientific">Ooceraea biroi</name>
    <name type="common">Clonal raider ant</name>
    <name type="synonym">Cerapachys biroi</name>
    <dbReference type="NCBI Taxonomy" id="2015173"/>
    <lineage>
        <taxon>Eukaryota</taxon>
        <taxon>Metazoa</taxon>
        <taxon>Ecdysozoa</taxon>
        <taxon>Arthropoda</taxon>
        <taxon>Hexapoda</taxon>
        <taxon>Insecta</taxon>
        <taxon>Pterygota</taxon>
        <taxon>Neoptera</taxon>
        <taxon>Endopterygota</taxon>
        <taxon>Hymenoptera</taxon>
        <taxon>Apocrita</taxon>
        <taxon>Aculeata</taxon>
        <taxon>Formicoidea</taxon>
        <taxon>Formicidae</taxon>
        <taxon>Dorylinae</taxon>
        <taxon>Ooceraea</taxon>
    </lineage>
</organism>